<evidence type="ECO:0000256" key="7">
    <source>
        <dbReference type="RuleBase" id="RU365062"/>
    </source>
</evidence>
<evidence type="ECO:0000256" key="3">
    <source>
        <dbReference type="ARBA" id="ARBA00022679"/>
    </source>
</evidence>
<dbReference type="SUPFAM" id="SSF69593">
    <property type="entry name" value="Glycerol-3-phosphate (1)-acyltransferase"/>
    <property type="match status" value="1"/>
</dbReference>
<keyword evidence="3" id="KW-0808">Transferase</keyword>
<dbReference type="PANTHER" id="PTHR12497:SF5">
    <property type="entry name" value="N-ACYLPHOSPHATIDYLETHANOLAMINE SYNTHASE"/>
    <property type="match status" value="1"/>
</dbReference>
<keyword evidence="6" id="KW-0012">Acyltransferase</keyword>
<dbReference type="Proteomes" id="UP000265515">
    <property type="component" value="Unassembled WGS sequence"/>
</dbReference>
<evidence type="ECO:0000313" key="11">
    <source>
        <dbReference type="Proteomes" id="UP000265515"/>
    </source>
</evidence>
<dbReference type="PANTHER" id="PTHR12497">
    <property type="entry name" value="TAZ PROTEIN TAFAZZIN"/>
    <property type="match status" value="1"/>
</dbReference>
<keyword evidence="5" id="KW-0472">Membrane</keyword>
<protein>
    <recommendedName>
        <fullName evidence="7">Tafazzin family protein</fullName>
    </recommendedName>
</protein>
<gene>
    <name evidence="10" type="ORF">CBR_g30126</name>
</gene>
<dbReference type="GO" id="GO:0005886">
    <property type="term" value="C:plasma membrane"/>
    <property type="evidence" value="ECO:0007669"/>
    <property type="project" value="EnsemblPlants"/>
</dbReference>
<dbReference type="PRINTS" id="PR00979">
    <property type="entry name" value="TAFAZZIN"/>
</dbReference>
<dbReference type="InterPro" id="IPR000872">
    <property type="entry name" value="Tafazzin"/>
</dbReference>
<reference evidence="10 11" key="1">
    <citation type="journal article" date="2018" name="Cell">
        <title>The Chara Genome: Secondary Complexity and Implications for Plant Terrestrialization.</title>
        <authorList>
            <person name="Nishiyama T."/>
            <person name="Sakayama H."/>
            <person name="Vries J.D."/>
            <person name="Buschmann H."/>
            <person name="Saint-Marcoux D."/>
            <person name="Ullrich K.K."/>
            <person name="Haas F.B."/>
            <person name="Vanderstraeten L."/>
            <person name="Becker D."/>
            <person name="Lang D."/>
            <person name="Vosolsobe S."/>
            <person name="Rombauts S."/>
            <person name="Wilhelmsson P.K.I."/>
            <person name="Janitza P."/>
            <person name="Kern R."/>
            <person name="Heyl A."/>
            <person name="Rumpler F."/>
            <person name="Villalobos L.I.A.C."/>
            <person name="Clay J.M."/>
            <person name="Skokan R."/>
            <person name="Toyoda A."/>
            <person name="Suzuki Y."/>
            <person name="Kagoshima H."/>
            <person name="Schijlen E."/>
            <person name="Tajeshwar N."/>
            <person name="Catarino B."/>
            <person name="Hetherington A.J."/>
            <person name="Saltykova A."/>
            <person name="Bonnot C."/>
            <person name="Breuninger H."/>
            <person name="Symeonidi A."/>
            <person name="Radhakrishnan G.V."/>
            <person name="Van Nieuwerburgh F."/>
            <person name="Deforce D."/>
            <person name="Chang C."/>
            <person name="Karol K.G."/>
            <person name="Hedrich R."/>
            <person name="Ulvskov P."/>
            <person name="Glockner G."/>
            <person name="Delwiche C.F."/>
            <person name="Petrasek J."/>
            <person name="Van de Peer Y."/>
            <person name="Friml J."/>
            <person name="Beilby M."/>
            <person name="Dolan L."/>
            <person name="Kohara Y."/>
            <person name="Sugano S."/>
            <person name="Fujiyama A."/>
            <person name="Delaux P.-M."/>
            <person name="Quint M."/>
            <person name="TheiBen G."/>
            <person name="Hagemann M."/>
            <person name="Harholt J."/>
            <person name="Dunand C."/>
            <person name="Zachgo S."/>
            <person name="Langdale J."/>
            <person name="Maumus F."/>
            <person name="Straeten D.V.D."/>
            <person name="Gould S.B."/>
            <person name="Rensing S.A."/>
        </authorList>
    </citation>
    <scope>NUCLEOTIDE SEQUENCE [LARGE SCALE GENOMIC DNA]</scope>
    <source>
        <strain evidence="10 11">S276</strain>
    </source>
</reference>
<proteinExistence type="inferred from homology"/>
<evidence type="ECO:0000256" key="2">
    <source>
        <dbReference type="ARBA" id="ARBA00010524"/>
    </source>
</evidence>
<dbReference type="InterPro" id="IPR002123">
    <property type="entry name" value="Plipid/glycerol_acylTrfase"/>
</dbReference>
<dbReference type="CDD" id="cd07989">
    <property type="entry name" value="LPLAT_AGPAT-like"/>
    <property type="match status" value="1"/>
</dbReference>
<keyword evidence="11" id="KW-1185">Reference proteome</keyword>
<evidence type="ECO:0000256" key="4">
    <source>
        <dbReference type="ARBA" id="ARBA00023098"/>
    </source>
</evidence>
<dbReference type="AlphaFoldDB" id="A0A388LC28"/>
<comment type="subcellular location">
    <subcellularLocation>
        <location evidence="1">Membrane</location>
    </subcellularLocation>
</comment>
<dbReference type="Pfam" id="PF01553">
    <property type="entry name" value="Acyltransferase"/>
    <property type="match status" value="1"/>
</dbReference>
<dbReference type="GO" id="GO:0008374">
    <property type="term" value="F:O-acyltransferase activity"/>
    <property type="evidence" value="ECO:0007669"/>
    <property type="project" value="TreeGrafter"/>
</dbReference>
<feature type="region of interest" description="Disordered" evidence="8">
    <location>
        <begin position="272"/>
        <end position="324"/>
    </location>
</feature>
<evidence type="ECO:0000313" key="10">
    <source>
        <dbReference type="EMBL" id="GBG79861.1"/>
    </source>
</evidence>
<evidence type="ECO:0000256" key="6">
    <source>
        <dbReference type="ARBA" id="ARBA00023315"/>
    </source>
</evidence>
<comment type="similarity">
    <text evidence="2 7">Belongs to the taffazin family.</text>
</comment>
<keyword evidence="4" id="KW-0443">Lipid metabolism</keyword>
<dbReference type="OrthoDB" id="193467at2759"/>
<dbReference type="GO" id="GO:0006650">
    <property type="term" value="P:glycerophospholipid metabolic process"/>
    <property type="evidence" value="ECO:0007669"/>
    <property type="project" value="EnsemblPlants"/>
</dbReference>
<evidence type="ECO:0000259" key="9">
    <source>
        <dbReference type="SMART" id="SM00563"/>
    </source>
</evidence>
<dbReference type="SMART" id="SM00563">
    <property type="entry name" value="PlsC"/>
    <property type="match status" value="1"/>
</dbReference>
<comment type="caution">
    <text evidence="10">The sequence shown here is derived from an EMBL/GenBank/DDBJ whole genome shotgun (WGS) entry which is preliminary data.</text>
</comment>
<accession>A0A388LC28</accession>
<sequence length="371" mass="39952">MAGGGNYGSVPPAVAAAATWRLEALPRRIVLGAVGTFALLGTSVLNKNRVVNKKTLLDLIYNRPAGKPLLTCSNHMSTLDDPLMWGLKGVAFCSPEKMRWTQAADDICFTNPLYSYFFRLGKCIPIRRGAGILQPGMQETLEKLDVGDWVHVFPEGKVKQNDDLVLPRLKWGIGRLISQADTAPIVLPIAHSGFEKVLTPLMSRLSGNGEKAFRGATPLLRHGAHRGGGVARTRVTVSHDVEDFARVQSPPGTPRGQAVPEKGGAAKVAVQGSGQDAHRQDPIASQGGAVAGSSRPTAVAAAVESRGEGDDDEPLMNRQRRGNARDGIEAATKLWVDDMRFWNEMEGNGLFKVIQEARLHLLAIARESPPP</sequence>
<evidence type="ECO:0000256" key="1">
    <source>
        <dbReference type="ARBA" id="ARBA00004370"/>
    </source>
</evidence>
<evidence type="ECO:0000256" key="8">
    <source>
        <dbReference type="SAM" id="MobiDB-lite"/>
    </source>
</evidence>
<organism evidence="10 11">
    <name type="scientific">Chara braunii</name>
    <name type="common">Braun's stonewort</name>
    <dbReference type="NCBI Taxonomy" id="69332"/>
    <lineage>
        <taxon>Eukaryota</taxon>
        <taxon>Viridiplantae</taxon>
        <taxon>Streptophyta</taxon>
        <taxon>Charophyceae</taxon>
        <taxon>Charales</taxon>
        <taxon>Characeae</taxon>
        <taxon>Chara</taxon>
    </lineage>
</organism>
<dbReference type="GO" id="GO:0071617">
    <property type="term" value="F:lysophospholipid acyltransferase activity"/>
    <property type="evidence" value="ECO:0007669"/>
    <property type="project" value="EnsemblPlants"/>
</dbReference>
<feature type="domain" description="Phospholipid/glycerol acyltransferase" evidence="9">
    <location>
        <begin position="69"/>
        <end position="194"/>
    </location>
</feature>
<name>A0A388LC28_CHABU</name>
<dbReference type="EMBL" id="BFEA01000330">
    <property type="protein sequence ID" value="GBG79861.1"/>
    <property type="molecule type" value="Genomic_DNA"/>
</dbReference>
<dbReference type="STRING" id="69332.A0A388LC28"/>
<evidence type="ECO:0000256" key="5">
    <source>
        <dbReference type="ARBA" id="ARBA00023136"/>
    </source>
</evidence>
<dbReference type="Gramene" id="GBG79861">
    <property type="protein sequence ID" value="GBG79861"/>
    <property type="gene ID" value="CBR_g30126"/>
</dbReference>